<keyword evidence="2" id="KW-0328">Glycosyltransferase</keyword>
<feature type="binding site" evidence="8">
    <location>
        <position position="81"/>
    </location>
    <ligand>
        <name>UDP-alpha-D-glucose</name>
        <dbReference type="ChEBI" id="CHEBI:58885"/>
    </ligand>
</feature>
<dbReference type="AlphaFoldDB" id="A0ABD3CLP1"/>
<accession>A0ABD3CLP1</accession>
<evidence type="ECO:0000256" key="7">
    <source>
        <dbReference type="ARBA" id="ARBA00023316"/>
    </source>
</evidence>
<dbReference type="PANTHER" id="PTHR13301">
    <property type="entry name" value="X-BOX TRANSCRIPTION FACTOR-RELATED"/>
    <property type="match status" value="1"/>
</dbReference>
<dbReference type="Gene3D" id="3.90.550.10">
    <property type="entry name" value="Spore Coat Polysaccharide Biosynthesis Protein SpsA, Chain A"/>
    <property type="match status" value="1"/>
</dbReference>
<keyword evidence="5" id="KW-1133">Transmembrane helix</keyword>
<dbReference type="Pfam" id="PF03552">
    <property type="entry name" value="Cellulose_synt"/>
    <property type="match status" value="1"/>
</dbReference>
<evidence type="ECO:0000313" key="11">
    <source>
        <dbReference type="Proteomes" id="UP001632038"/>
    </source>
</evidence>
<evidence type="ECO:0000256" key="4">
    <source>
        <dbReference type="ARBA" id="ARBA00022692"/>
    </source>
</evidence>
<evidence type="ECO:0000256" key="1">
    <source>
        <dbReference type="ARBA" id="ARBA00004127"/>
    </source>
</evidence>
<evidence type="ECO:0000256" key="9">
    <source>
        <dbReference type="PIRSR" id="PIRSR605150-3"/>
    </source>
</evidence>
<evidence type="ECO:0000256" key="2">
    <source>
        <dbReference type="ARBA" id="ARBA00022676"/>
    </source>
</evidence>
<keyword evidence="4" id="KW-0812">Transmembrane</keyword>
<protein>
    <submittedName>
        <fullName evidence="10">Cellulose synthase-like protein D2</fullName>
    </submittedName>
</protein>
<evidence type="ECO:0000256" key="5">
    <source>
        <dbReference type="ARBA" id="ARBA00022989"/>
    </source>
</evidence>
<name>A0ABD3CLP1_9LAMI</name>
<feature type="binding site" evidence="9">
    <location>
        <position position="82"/>
    </location>
    <ligand>
        <name>Mn(2+)</name>
        <dbReference type="ChEBI" id="CHEBI:29035"/>
    </ligand>
</feature>
<feature type="binding site" evidence="9">
    <location>
        <position position="101"/>
    </location>
    <ligand>
        <name>Mn(2+)</name>
        <dbReference type="ChEBI" id="CHEBI:29035"/>
    </ligand>
</feature>
<dbReference type="InterPro" id="IPR005150">
    <property type="entry name" value="Cellulose_synth"/>
</dbReference>
<dbReference type="GO" id="GO:0012505">
    <property type="term" value="C:endomembrane system"/>
    <property type="evidence" value="ECO:0007669"/>
    <property type="project" value="UniProtKB-SubCell"/>
</dbReference>
<keyword evidence="6" id="KW-0472">Membrane</keyword>
<comment type="caution">
    <text evidence="10">The sequence shown here is derived from an EMBL/GenBank/DDBJ whole genome shotgun (WGS) entry which is preliminary data.</text>
</comment>
<proteinExistence type="predicted"/>
<dbReference type="GO" id="GO:0071555">
    <property type="term" value="P:cell wall organization"/>
    <property type="evidence" value="ECO:0007669"/>
    <property type="project" value="UniProtKB-KW"/>
</dbReference>
<dbReference type="Proteomes" id="UP001632038">
    <property type="component" value="Unassembled WGS sequence"/>
</dbReference>
<reference evidence="11" key="1">
    <citation type="journal article" date="2024" name="IScience">
        <title>Strigolactones Initiate the Formation of Haustorium-like Structures in Castilleja.</title>
        <authorList>
            <person name="Buerger M."/>
            <person name="Peterson D."/>
            <person name="Chory J."/>
        </authorList>
    </citation>
    <scope>NUCLEOTIDE SEQUENCE [LARGE SCALE GENOMIC DNA]</scope>
</reference>
<comment type="subcellular location">
    <subcellularLocation>
        <location evidence="1">Endomembrane system</location>
        <topology evidence="1">Multi-pass membrane protein</topology>
    </subcellularLocation>
</comment>
<dbReference type="InterPro" id="IPR029044">
    <property type="entry name" value="Nucleotide-diphossugar_trans"/>
</dbReference>
<dbReference type="EMBL" id="JAVIJP010000032">
    <property type="protein sequence ID" value="KAL3630861.1"/>
    <property type="molecule type" value="Genomic_DNA"/>
</dbReference>
<evidence type="ECO:0000256" key="6">
    <source>
        <dbReference type="ARBA" id="ARBA00023136"/>
    </source>
</evidence>
<keyword evidence="3" id="KW-0808">Transferase</keyword>
<sequence length="193" mass="20829">MKATWMADGTHWPGTWLSPSAEHSKGDHAGIIQVMLKPPSDVPLCGTSDDSGVMGLTDVDIRLPMLVCVSREKCPGYDHNKKAGAMNSAIISNGAFILNLDCDHYIYNSEAMCEVLTRMIAAVTSSPRSDSKASTPPIRYGSRNTVFFDDNMRALNGLQGPVYVGTGCLFRQVARPAPGGGTQRGLLQLLFRP</sequence>
<keyword evidence="11" id="KW-1185">Reference proteome</keyword>
<dbReference type="GO" id="GO:0016757">
    <property type="term" value="F:glycosyltransferase activity"/>
    <property type="evidence" value="ECO:0007669"/>
    <property type="project" value="UniProtKB-KW"/>
</dbReference>
<evidence type="ECO:0000313" key="10">
    <source>
        <dbReference type="EMBL" id="KAL3630861.1"/>
    </source>
</evidence>
<organism evidence="10 11">
    <name type="scientific">Castilleja foliolosa</name>
    <dbReference type="NCBI Taxonomy" id="1961234"/>
    <lineage>
        <taxon>Eukaryota</taxon>
        <taxon>Viridiplantae</taxon>
        <taxon>Streptophyta</taxon>
        <taxon>Embryophyta</taxon>
        <taxon>Tracheophyta</taxon>
        <taxon>Spermatophyta</taxon>
        <taxon>Magnoliopsida</taxon>
        <taxon>eudicotyledons</taxon>
        <taxon>Gunneridae</taxon>
        <taxon>Pentapetalae</taxon>
        <taxon>asterids</taxon>
        <taxon>lamiids</taxon>
        <taxon>Lamiales</taxon>
        <taxon>Orobanchaceae</taxon>
        <taxon>Pedicularideae</taxon>
        <taxon>Castillejinae</taxon>
        <taxon>Castilleja</taxon>
    </lineage>
</organism>
<keyword evidence="7" id="KW-0961">Cell wall biogenesis/degradation</keyword>
<gene>
    <name evidence="10" type="primary">CSLD2_2</name>
    <name evidence="10" type="ORF">CASFOL_023845</name>
</gene>
<evidence type="ECO:0000256" key="8">
    <source>
        <dbReference type="PIRSR" id="PIRSR605150-2"/>
    </source>
</evidence>
<evidence type="ECO:0000256" key="3">
    <source>
        <dbReference type="ARBA" id="ARBA00022679"/>
    </source>
</evidence>